<keyword evidence="7" id="KW-0732">Signal</keyword>
<dbReference type="Proteomes" id="UP000502196">
    <property type="component" value="Chromosome"/>
</dbReference>
<dbReference type="GO" id="GO:0009055">
    <property type="term" value="F:electron transfer activity"/>
    <property type="evidence" value="ECO:0007669"/>
    <property type="project" value="InterPro"/>
</dbReference>
<dbReference type="PANTHER" id="PTHR37823">
    <property type="entry name" value="CYTOCHROME C-553-LIKE"/>
    <property type="match status" value="1"/>
</dbReference>
<accession>A0A6F9E1V9</accession>
<sequence length="272" mass="28786">MGPRVALLSVAVTAAVLLSACSAPATSKPASASTLTFNPPSIDSAPNDENGQAIQLGYKLMTETKQLLPNNVGNDLSCSSCHADAGTVKNELNLVGVAAVYPQFRTREHAVSTLEDRVNQCFERSMNGKTIPYDSTEMRAFMMYLSYISKGIPDGTNPPWRGLAKFDVSNPNLQDGEKIFQQSCATCHGANGQGGYGPALWGPNSFNDGAGMAKLANMAAFVKESMPKTPMGGVNPGDLTQAQARDVSAWVLSHPRPHFLGPGKGSIPPKSQ</sequence>
<dbReference type="GO" id="GO:0020037">
    <property type="term" value="F:heme binding"/>
    <property type="evidence" value="ECO:0007669"/>
    <property type="project" value="InterPro"/>
</dbReference>
<name>A0A6F9E1V9_9BACL</name>
<evidence type="ECO:0000256" key="1">
    <source>
        <dbReference type="ARBA" id="ARBA00022448"/>
    </source>
</evidence>
<feature type="signal peptide" evidence="7">
    <location>
        <begin position="1"/>
        <end position="25"/>
    </location>
</feature>
<dbReference type="AlphaFoldDB" id="A0A6F9E1V9"/>
<dbReference type="RefSeq" id="WP_170084732.1">
    <property type="nucleotide sequence ID" value="NZ_CP047971.1"/>
</dbReference>
<dbReference type="InterPro" id="IPR051811">
    <property type="entry name" value="Cytochrome_c550/c551-like"/>
</dbReference>
<dbReference type="InterPro" id="IPR009056">
    <property type="entry name" value="Cyt_c-like_dom"/>
</dbReference>
<evidence type="ECO:0000256" key="5">
    <source>
        <dbReference type="ARBA" id="ARBA00023004"/>
    </source>
</evidence>
<keyword evidence="5 6" id="KW-0408">Iron</keyword>
<gene>
    <name evidence="9" type="ORF">COOX1_0302</name>
</gene>
<keyword evidence="2 6" id="KW-0349">Heme</keyword>
<dbReference type="SUPFAM" id="SSF46626">
    <property type="entry name" value="Cytochrome c"/>
    <property type="match status" value="2"/>
</dbReference>
<evidence type="ECO:0000256" key="2">
    <source>
        <dbReference type="ARBA" id="ARBA00022617"/>
    </source>
</evidence>
<dbReference type="EMBL" id="LR792683">
    <property type="protein sequence ID" value="CAB3390226.1"/>
    <property type="molecule type" value="Genomic_DNA"/>
</dbReference>
<dbReference type="PROSITE" id="PS51007">
    <property type="entry name" value="CYTC"/>
    <property type="match status" value="1"/>
</dbReference>
<evidence type="ECO:0000256" key="4">
    <source>
        <dbReference type="ARBA" id="ARBA00022982"/>
    </source>
</evidence>
<dbReference type="PANTHER" id="PTHR37823:SF1">
    <property type="entry name" value="CYTOCHROME C-553-LIKE"/>
    <property type="match status" value="1"/>
</dbReference>
<dbReference type="InterPro" id="IPR036909">
    <property type="entry name" value="Cyt_c-like_dom_sf"/>
</dbReference>
<dbReference type="Gene3D" id="1.10.760.10">
    <property type="entry name" value="Cytochrome c-like domain"/>
    <property type="match status" value="2"/>
</dbReference>
<evidence type="ECO:0000256" key="3">
    <source>
        <dbReference type="ARBA" id="ARBA00022723"/>
    </source>
</evidence>
<proteinExistence type="predicted"/>
<dbReference type="Pfam" id="PF00034">
    <property type="entry name" value="Cytochrom_C"/>
    <property type="match status" value="1"/>
</dbReference>
<dbReference type="Pfam" id="PF21342">
    <property type="entry name" value="SoxA-TsdA_cyt-c"/>
    <property type="match status" value="1"/>
</dbReference>
<keyword evidence="1" id="KW-0813">Transport</keyword>
<evidence type="ECO:0000259" key="8">
    <source>
        <dbReference type="PROSITE" id="PS51007"/>
    </source>
</evidence>
<dbReference type="GO" id="GO:0046872">
    <property type="term" value="F:metal ion binding"/>
    <property type="evidence" value="ECO:0007669"/>
    <property type="project" value="UniProtKB-KW"/>
</dbReference>
<evidence type="ECO:0000313" key="10">
    <source>
        <dbReference type="Proteomes" id="UP000502196"/>
    </source>
</evidence>
<organism evidence="9 10">
    <name type="scientific">Kyrpidia spormannii</name>
    <dbReference type="NCBI Taxonomy" id="2055160"/>
    <lineage>
        <taxon>Bacteria</taxon>
        <taxon>Bacillati</taxon>
        <taxon>Bacillota</taxon>
        <taxon>Bacilli</taxon>
        <taxon>Bacillales</taxon>
        <taxon>Alicyclobacillaceae</taxon>
        <taxon>Kyrpidia</taxon>
    </lineage>
</organism>
<evidence type="ECO:0000256" key="6">
    <source>
        <dbReference type="PROSITE-ProRule" id="PRU00433"/>
    </source>
</evidence>
<evidence type="ECO:0000313" key="9">
    <source>
        <dbReference type="EMBL" id="CAB3390226.1"/>
    </source>
</evidence>
<dbReference type="PROSITE" id="PS51257">
    <property type="entry name" value="PROKAR_LIPOPROTEIN"/>
    <property type="match status" value="1"/>
</dbReference>
<reference evidence="9 10" key="1">
    <citation type="submission" date="2020-04" db="EMBL/GenBank/DDBJ databases">
        <authorList>
            <person name="Hogendoorn C."/>
        </authorList>
    </citation>
    <scope>NUCLEOTIDE SEQUENCE [LARGE SCALE GENOMIC DNA]</scope>
    <source>
        <strain evidence="9">COOX1</strain>
    </source>
</reference>
<protein>
    <submittedName>
        <fullName evidence="9">Cytochrome c class I</fullName>
    </submittedName>
</protein>
<feature type="domain" description="Cytochrome c" evidence="8">
    <location>
        <begin position="171"/>
        <end position="255"/>
    </location>
</feature>
<evidence type="ECO:0000256" key="7">
    <source>
        <dbReference type="SAM" id="SignalP"/>
    </source>
</evidence>
<feature type="chain" id="PRO_5039430552" evidence="7">
    <location>
        <begin position="26"/>
        <end position="272"/>
    </location>
</feature>
<keyword evidence="4" id="KW-0249">Electron transport</keyword>
<keyword evidence="3 6" id="KW-0479">Metal-binding</keyword>